<dbReference type="GO" id="GO:0005634">
    <property type="term" value="C:nucleus"/>
    <property type="evidence" value="ECO:0007669"/>
    <property type="project" value="UniProtKB-SubCell"/>
</dbReference>
<dbReference type="Pfam" id="PF00645">
    <property type="entry name" value="zf-PARP"/>
    <property type="match status" value="4"/>
</dbReference>
<dbReference type="PROSITE" id="PS50064">
    <property type="entry name" value="ZF_PARP_2"/>
    <property type="match status" value="4"/>
</dbReference>
<dbReference type="InterPro" id="IPR023214">
    <property type="entry name" value="HAD_sf"/>
</dbReference>
<dbReference type="GO" id="GO:0003690">
    <property type="term" value="F:double-stranded DNA binding"/>
    <property type="evidence" value="ECO:0007669"/>
    <property type="project" value="TreeGrafter"/>
</dbReference>
<feature type="compositionally biased region" description="Low complexity" evidence="7">
    <location>
        <begin position="1033"/>
        <end position="1046"/>
    </location>
</feature>
<evidence type="ECO:0000256" key="6">
    <source>
        <dbReference type="ARBA" id="ARBA00023242"/>
    </source>
</evidence>
<dbReference type="Pfam" id="PF07727">
    <property type="entry name" value="RVT_2"/>
    <property type="match status" value="1"/>
</dbReference>
<dbReference type="InterPro" id="IPR036957">
    <property type="entry name" value="Znf_PARP_sf"/>
</dbReference>
<dbReference type="InterPro" id="IPR057670">
    <property type="entry name" value="SH3_retrovirus"/>
</dbReference>
<dbReference type="InterPro" id="IPR036397">
    <property type="entry name" value="RNaseH_sf"/>
</dbReference>
<feature type="compositionally biased region" description="Low complexity" evidence="7">
    <location>
        <begin position="943"/>
        <end position="953"/>
    </location>
</feature>
<comment type="caution">
    <text evidence="10">The sequence shown here is derived from an EMBL/GenBank/DDBJ whole genome shotgun (WGS) entry which is preliminary data.</text>
</comment>
<dbReference type="GO" id="GO:0008270">
    <property type="term" value="F:zinc ion binding"/>
    <property type="evidence" value="ECO:0007669"/>
    <property type="project" value="UniProtKB-KW"/>
</dbReference>
<dbReference type="InterPro" id="IPR001510">
    <property type="entry name" value="Znf_PARP"/>
</dbReference>
<evidence type="ECO:0000256" key="1">
    <source>
        <dbReference type="ARBA" id="ARBA00004123"/>
    </source>
</evidence>
<dbReference type="PROSITE" id="PS50994">
    <property type="entry name" value="INTEGRASE"/>
    <property type="match status" value="1"/>
</dbReference>
<dbReference type="FunFam" id="3.40.50.1000:FF:000198">
    <property type="entry name" value="Bifunctional polynucleotide phosphatase/kinase"/>
    <property type="match status" value="1"/>
</dbReference>
<dbReference type="InterPro" id="IPR054722">
    <property type="entry name" value="PolX-like_BBD"/>
</dbReference>
<feature type="compositionally biased region" description="Basic and acidic residues" evidence="7">
    <location>
        <begin position="1845"/>
        <end position="1855"/>
    </location>
</feature>
<dbReference type="SUPFAM" id="SSF53098">
    <property type="entry name" value="Ribonuclease H-like"/>
    <property type="match status" value="1"/>
</dbReference>
<feature type="compositionally biased region" description="Basic and acidic residues" evidence="7">
    <location>
        <begin position="1603"/>
        <end position="1616"/>
    </location>
</feature>
<dbReference type="SMART" id="SM01336">
    <property type="entry name" value="zf-PARP"/>
    <property type="match status" value="4"/>
</dbReference>
<dbReference type="Pfam" id="PF13976">
    <property type="entry name" value="gag_pre-integrs"/>
    <property type="match status" value="1"/>
</dbReference>
<feature type="compositionally biased region" description="Pro residues" evidence="7">
    <location>
        <begin position="954"/>
        <end position="978"/>
    </location>
</feature>
<dbReference type="InterPro" id="IPR013103">
    <property type="entry name" value="RVT_2"/>
</dbReference>
<dbReference type="GO" id="GO:0046403">
    <property type="term" value="F:polynucleotide 3'-phosphatase activity"/>
    <property type="evidence" value="ECO:0007669"/>
    <property type="project" value="TreeGrafter"/>
</dbReference>
<keyword evidence="4" id="KW-0863">Zinc-finger</keyword>
<feature type="region of interest" description="Disordered" evidence="7">
    <location>
        <begin position="1596"/>
        <end position="1628"/>
    </location>
</feature>
<feature type="region of interest" description="Disordered" evidence="7">
    <location>
        <begin position="419"/>
        <end position="461"/>
    </location>
</feature>
<feature type="domain" description="PARP-type" evidence="8">
    <location>
        <begin position="1634"/>
        <end position="1716"/>
    </location>
</feature>
<reference evidence="10 11" key="1">
    <citation type="submission" date="2024-04" db="EMBL/GenBank/DDBJ databases">
        <title>The reference genome of an endangered Asteraceae, Deinandra increscens subsp. villosa, native to the Central Coast of California.</title>
        <authorList>
            <person name="Guilliams M."/>
            <person name="Hasenstab-Lehman K."/>
            <person name="Meyer R."/>
            <person name="Mcevoy S."/>
        </authorList>
    </citation>
    <scope>NUCLEOTIDE SEQUENCE [LARGE SCALE GENOMIC DNA]</scope>
    <source>
        <tissue evidence="10">Leaf</tissue>
    </source>
</reference>
<feature type="region of interest" description="Disordered" evidence="7">
    <location>
        <begin position="81"/>
        <end position="130"/>
    </location>
</feature>
<name>A0AAP0DRN0_9ASTR</name>
<dbReference type="CDD" id="cd09272">
    <property type="entry name" value="RNase_HI_RT_Ty1"/>
    <property type="match status" value="1"/>
</dbReference>
<dbReference type="Gene3D" id="3.40.50.1000">
    <property type="entry name" value="HAD superfamily/HAD-like"/>
    <property type="match status" value="1"/>
</dbReference>
<dbReference type="SUPFAM" id="SSF57716">
    <property type="entry name" value="Glucocorticoid receptor-like (DNA-binding domain)"/>
    <property type="match status" value="4"/>
</dbReference>
<evidence type="ECO:0000256" key="5">
    <source>
        <dbReference type="ARBA" id="ARBA00022833"/>
    </source>
</evidence>
<feature type="compositionally biased region" description="Basic and acidic residues" evidence="7">
    <location>
        <begin position="81"/>
        <end position="110"/>
    </location>
</feature>
<feature type="domain" description="PARP-type" evidence="8">
    <location>
        <begin position="1750"/>
        <end position="1832"/>
    </location>
</feature>
<dbReference type="NCBIfam" id="TIGR01664">
    <property type="entry name" value="DNA-3'-Pase"/>
    <property type="match status" value="1"/>
</dbReference>
<sequence>MSSASPTTIVAEYAKSGKSSCKKCSEKIDSKSLRLGLKSRDPRGYDSLKWQHFNCFSSLDSVPVSSVETIQGFSELTGSDQDKLKKMMSEGDQSSTKREGDNETESERRDSKKLKSLVDSSPNPTVLQSPPPPPLPLDFFFWFSLIMTALVAFDQKEKTTHNSHKFGFTLTANNYGYWKAMISPFLVTNSLFGYVDGSIPCPPTTISTTRAPSESSPNPEPVTSPNPQHPIWVANDAHIRMLILSTISESAFQHVQGTTSRDLWLSLERAYAPHTASREYTLKTQLLRIEMKADESSADYLTRAQEYATALSNIGEPMKEKDLVMLVISGLREEYNGLKSTALSRQLVFNELHALLADHEYMLKKNTTALPPAQAFLAAASPNNATASPSQPNSEALLAVQQLAAQLGLQLQLPPQPQAMFAGRQPAGRNRQPLTRRGGGRGGSTRGNSGGNQGGNRFPWATHQNNVSGTCSRCGIGHIPSQCPDRDPATIRNRPPPSSNFSEYRSHASNTWLPDTGSSHHVASNLSNFDSAESYYGGDNLHVGDGMGLPILNIGSSHIRSPTKTFNLLNILHVPNIKQNLLSVQKFCRDNNVYFEFHASYFSVKDTSTHTTLLTGPANDGLYSFKSPEFHSLPKVSFSTTRASATTWHQRLGHPNAQVLNSMLKSFDLPLKNNKSDSFCVSCSVGKSSKLHLGSSTFKSSHILDLVFCDVWGPSPEPSVDGHKYFLLCVDHFSKYMWFFPLKTKSDVFTTFQQFIKMAERQFQTKLKSVQTDWGGEFRNLSPFFLNLGIRHRLSCPHTSEQNGIVERRHRHVVETGLTLLAQSHVPRRFWHFAFDTAVYLINRMPMRSNSSISPFQHIFKHPPDYTFLRVFGSQCFPHLRPYNQNKIDFRSTPCVFLGYSPTHHGYRCLDPLTDRLYISRHVRFNEQCFPFNQPSPPPPDTLPSDPYTTSYPSPIPPIFDPPPTAPVRDPSPPPPQTPFRTYQRHTHGRARTEPTTNQPAQTPPAGASRPRPPNLRQNPKKHIPYNASSFHTSTTEPVTEPSSFTIANNDPKWRQAMEEEYSALIKNGTWSLVPRVQGANVVDCKWLYKLKRDATGAISRYKARLVAKGYRQQPGIDYQETFSPVVKATTIRLVLSIAVTHKWNLRQLDIQNAFLHGDLKETVYLQQPPGFVDPQKPDHVCLLRNNPQAIDQVVQKLSLHFPVQDMGRLAYFLGIEVVHQGSDIILSQQKYINEILQRAGLADAKPVSTPITPSANLSQEDSPSFDNPIKYRQVVGALQYVTLSRPDITYAVNKVCQFMHSPTENHWSTVKRILRYLRGTTDLGLRIQHNSASVLHAYADSANTNVSAFSDADWAGDPDDRRSTGGYAIYLGSNLVSWSARKQKTVSRSSTEAEYKALADTVAEITWLRSLLRELRVKVSAAPVLWCDNLGATYLTVNPIFHARTKHVEVDYHFVREQVARGNLRVHFISTDDQIADVFTKPLTSQRFASLRSKLKTDEDEETGQEKKNVTKEKIVAEYAKSGKSSCKKCSEKIESKSLRLGLSSWDPRGFENTKWHHLECFFPLDKDMVSPESIEGFLELKSSDQEKLKMLVTEGGQSCRKSNEDGETELQRQTDEDEETGQEKKNVTKEKIVAEYAKSGKSSCKKCSEKIESKSLRLGLSSWDPRGFENTKWHHLECFFPLDKDLVSPESIEGFLELKSSDQEKLKKLVTEGGQSSRKSNEDGETELQRQCNNFTFFPFLFSTCMKIVAEYAKSGKSSCKKCSEKIESKSLRLGLSSWDPRGFENTKWHHLECFCLLDKDLVSPESIEGFLELKSSDQEKLKKLMTEGGQSSMKSIEDGETELQRQDEKGKKISDTVEEANGSEIAFAVSDIKDNYKGATLQPKWKAFQTIIYLERDEGLQDSEKIAAFDFDGCLAKTSVQRVGANAWSLMYASIPDKLQSLYNNGYKVVIFTNEANIERWKNKRQVAVDSKIGRLDGFIKLVNVPIQVFIACGVSKGKEQDPFRKPQTGMWRIMEQQFNSGITIDMDKSFYVGDAAGRINDHSDADKKFAETIGLKFYLPEEYFEA</sequence>
<evidence type="ECO:0000256" key="2">
    <source>
        <dbReference type="ARBA" id="ARBA00022723"/>
    </source>
</evidence>
<dbReference type="InterPro" id="IPR006549">
    <property type="entry name" value="HAD-SF_hydro_IIIA"/>
</dbReference>
<dbReference type="Pfam" id="PF25597">
    <property type="entry name" value="SH3_retrovirus"/>
    <property type="match status" value="1"/>
</dbReference>
<dbReference type="InterPro" id="IPR006551">
    <property type="entry name" value="Polynucleotide_phosphatase"/>
</dbReference>
<dbReference type="GO" id="GO:0004190">
    <property type="term" value="F:aspartic-type endopeptidase activity"/>
    <property type="evidence" value="ECO:0007669"/>
    <property type="project" value="UniProtKB-KW"/>
</dbReference>
<dbReference type="GO" id="GO:0006281">
    <property type="term" value="P:DNA repair"/>
    <property type="evidence" value="ECO:0007669"/>
    <property type="project" value="TreeGrafter"/>
</dbReference>
<keyword evidence="3" id="KW-0378">Hydrolase</keyword>
<organism evidence="10 11">
    <name type="scientific">Deinandra increscens subsp. villosa</name>
    <dbReference type="NCBI Taxonomy" id="3103831"/>
    <lineage>
        <taxon>Eukaryota</taxon>
        <taxon>Viridiplantae</taxon>
        <taxon>Streptophyta</taxon>
        <taxon>Embryophyta</taxon>
        <taxon>Tracheophyta</taxon>
        <taxon>Spermatophyta</taxon>
        <taxon>Magnoliopsida</taxon>
        <taxon>eudicotyledons</taxon>
        <taxon>Gunneridae</taxon>
        <taxon>Pentapetalae</taxon>
        <taxon>asterids</taxon>
        <taxon>campanulids</taxon>
        <taxon>Asterales</taxon>
        <taxon>Asteraceae</taxon>
        <taxon>Asteroideae</taxon>
        <taxon>Heliantheae alliance</taxon>
        <taxon>Madieae</taxon>
        <taxon>Madiinae</taxon>
        <taxon>Deinandra</taxon>
    </lineage>
</organism>
<evidence type="ECO:0000259" key="9">
    <source>
        <dbReference type="PROSITE" id="PS50994"/>
    </source>
</evidence>
<evidence type="ECO:0000256" key="3">
    <source>
        <dbReference type="ARBA" id="ARBA00022750"/>
    </source>
</evidence>
<dbReference type="Pfam" id="PF22936">
    <property type="entry name" value="Pol_BBD"/>
    <property type="match status" value="1"/>
</dbReference>
<feature type="region of interest" description="Disordered" evidence="7">
    <location>
        <begin position="205"/>
        <end position="226"/>
    </location>
</feature>
<dbReference type="CDD" id="cd01625">
    <property type="entry name" value="HAD_PNP"/>
    <property type="match status" value="1"/>
</dbReference>
<dbReference type="SUPFAM" id="SSF56672">
    <property type="entry name" value="DNA/RNA polymerases"/>
    <property type="match status" value="1"/>
</dbReference>
<dbReference type="NCBIfam" id="TIGR01662">
    <property type="entry name" value="HAD-SF-IIIA"/>
    <property type="match status" value="1"/>
</dbReference>
<dbReference type="Pfam" id="PF08645">
    <property type="entry name" value="PNK3P"/>
    <property type="match status" value="1"/>
</dbReference>
<dbReference type="InterPro" id="IPR025724">
    <property type="entry name" value="GAG-pre-integrase_dom"/>
</dbReference>
<proteinExistence type="predicted"/>
<dbReference type="Gene3D" id="3.30.1740.10">
    <property type="entry name" value="Zinc finger, PARP-type"/>
    <property type="match status" value="4"/>
</dbReference>
<feature type="domain" description="PARP-type" evidence="8">
    <location>
        <begin position="9"/>
        <end position="92"/>
    </location>
</feature>
<dbReference type="InterPro" id="IPR001584">
    <property type="entry name" value="Integrase_cat-core"/>
</dbReference>
<dbReference type="Gene3D" id="3.30.420.10">
    <property type="entry name" value="Ribonuclease H-like superfamily/Ribonuclease H"/>
    <property type="match status" value="1"/>
</dbReference>
<feature type="compositionally biased region" description="Low complexity" evidence="7">
    <location>
        <begin position="117"/>
        <end position="128"/>
    </location>
</feature>
<dbReference type="InterPro" id="IPR012337">
    <property type="entry name" value="RNaseH-like_sf"/>
</dbReference>
<keyword evidence="11" id="KW-1185">Reference proteome</keyword>
<dbReference type="Proteomes" id="UP001408789">
    <property type="component" value="Unassembled WGS sequence"/>
</dbReference>
<gene>
    <name evidence="10" type="ORF">SSX86_005784</name>
</gene>
<keyword evidence="2" id="KW-0479">Metal-binding</keyword>
<keyword evidence="3" id="KW-0064">Aspartyl protease</keyword>
<dbReference type="GO" id="GO:0046404">
    <property type="term" value="F:ATP-dependent polydeoxyribonucleotide 5'-hydroxyl-kinase activity"/>
    <property type="evidence" value="ECO:0007669"/>
    <property type="project" value="TreeGrafter"/>
</dbReference>
<comment type="subcellular location">
    <subcellularLocation>
        <location evidence="1">Nucleus</location>
    </subcellularLocation>
</comment>
<accession>A0AAP0DRN0</accession>
<dbReference type="InterPro" id="IPR013954">
    <property type="entry name" value="PNK3P"/>
</dbReference>
<dbReference type="SUPFAM" id="SSF56784">
    <property type="entry name" value="HAD-like"/>
    <property type="match status" value="1"/>
</dbReference>
<evidence type="ECO:0000256" key="4">
    <source>
        <dbReference type="ARBA" id="ARBA00022771"/>
    </source>
</evidence>
<dbReference type="PANTHER" id="PTHR12083">
    <property type="entry name" value="BIFUNCTIONAL POLYNUCLEOTIDE PHOSPHATASE/KINASE"/>
    <property type="match status" value="1"/>
</dbReference>
<dbReference type="InterPro" id="IPR036412">
    <property type="entry name" value="HAD-like_sf"/>
</dbReference>
<feature type="domain" description="Integrase catalytic" evidence="9">
    <location>
        <begin position="698"/>
        <end position="863"/>
    </location>
</feature>
<evidence type="ECO:0000313" key="11">
    <source>
        <dbReference type="Proteomes" id="UP001408789"/>
    </source>
</evidence>
<dbReference type="GO" id="GO:0015074">
    <property type="term" value="P:DNA integration"/>
    <property type="evidence" value="ECO:0007669"/>
    <property type="project" value="InterPro"/>
</dbReference>
<feature type="domain" description="PARP-type" evidence="8">
    <location>
        <begin position="1516"/>
        <end position="1598"/>
    </location>
</feature>
<feature type="compositionally biased region" description="Gly residues" evidence="7">
    <location>
        <begin position="440"/>
        <end position="454"/>
    </location>
</feature>
<feature type="compositionally biased region" description="Low complexity" evidence="7">
    <location>
        <begin position="994"/>
        <end position="1006"/>
    </location>
</feature>
<dbReference type="InterPro" id="IPR043502">
    <property type="entry name" value="DNA/RNA_pol_sf"/>
</dbReference>
<keyword evidence="5" id="KW-0862">Zinc</keyword>
<evidence type="ECO:0000259" key="8">
    <source>
        <dbReference type="PROSITE" id="PS50064"/>
    </source>
</evidence>
<protein>
    <submittedName>
        <fullName evidence="10">Uncharacterized protein</fullName>
    </submittedName>
</protein>
<evidence type="ECO:0000256" key="7">
    <source>
        <dbReference type="SAM" id="MobiDB-lite"/>
    </source>
</evidence>
<feature type="region of interest" description="Disordered" evidence="7">
    <location>
        <begin position="929"/>
        <end position="1048"/>
    </location>
</feature>
<dbReference type="PANTHER" id="PTHR12083:SF9">
    <property type="entry name" value="BIFUNCTIONAL POLYNUCLEOTIDE PHOSPHATASE_KINASE"/>
    <property type="match status" value="1"/>
</dbReference>
<keyword evidence="6" id="KW-0539">Nucleus</keyword>
<feature type="region of interest" description="Disordered" evidence="7">
    <location>
        <begin position="1830"/>
        <end position="1855"/>
    </location>
</feature>
<evidence type="ECO:0000313" key="10">
    <source>
        <dbReference type="EMBL" id="KAK9077447.1"/>
    </source>
</evidence>
<keyword evidence="3" id="KW-0645">Protease</keyword>
<dbReference type="Pfam" id="PF14223">
    <property type="entry name" value="Retrotran_gag_2"/>
    <property type="match status" value="1"/>
</dbReference>
<dbReference type="EMBL" id="JBCNJP010000007">
    <property type="protein sequence ID" value="KAK9077447.1"/>
    <property type="molecule type" value="Genomic_DNA"/>
</dbReference>